<dbReference type="Gene3D" id="3.30.70.330">
    <property type="match status" value="1"/>
</dbReference>
<name>D0A3I0_TRYB9</name>
<feature type="signal peptide" evidence="2">
    <location>
        <begin position="1"/>
        <end position="29"/>
    </location>
</feature>
<dbReference type="GeneID" id="23866038"/>
<dbReference type="AlphaFoldDB" id="D0A3I0"/>
<dbReference type="GO" id="GO:0003723">
    <property type="term" value="F:RNA binding"/>
    <property type="evidence" value="ECO:0007669"/>
    <property type="project" value="UniProtKB-UniRule"/>
</dbReference>
<dbReference type="InterPro" id="IPR012677">
    <property type="entry name" value="Nucleotide-bd_a/b_plait_sf"/>
</dbReference>
<dbReference type="InterPro" id="IPR000504">
    <property type="entry name" value="RRM_dom"/>
</dbReference>
<proteinExistence type="predicted"/>
<dbReference type="SMART" id="SM00360">
    <property type="entry name" value="RRM"/>
    <property type="match status" value="1"/>
</dbReference>
<dbReference type="InterPro" id="IPR035979">
    <property type="entry name" value="RBD_domain_sf"/>
</dbReference>
<dbReference type="RefSeq" id="XP_011778088.1">
    <property type="nucleotide sequence ID" value="XM_011779786.1"/>
</dbReference>
<dbReference type="EMBL" id="FN554973">
    <property type="protein sequence ID" value="CBH15824.1"/>
    <property type="molecule type" value="Genomic_DNA"/>
</dbReference>
<feature type="chain" id="PRO_5003005959" evidence="2">
    <location>
        <begin position="30"/>
        <end position="150"/>
    </location>
</feature>
<evidence type="ECO:0000313" key="5">
    <source>
        <dbReference type="Proteomes" id="UP000002316"/>
    </source>
</evidence>
<dbReference type="KEGG" id="tbg:TbgDal_X9150"/>
<keyword evidence="1" id="KW-0694">RNA-binding</keyword>
<sequence length="150" mass="17291">MPLWRIFPLMSQRLNSLILILLVSDFLEGIRERMSDERILLVTGIPTKLCRGEELYKVFGNYGTIQQLRIGSDASTKGCAIVVYELCEAASAALEALHDFKVDRDRHLRVSVYDETRDRRALERRKRRREMKAEYSRNIASASAEVKAED</sequence>
<reference evidence="5" key="1">
    <citation type="journal article" date="2010" name="PLoS Negl. Trop. Dis.">
        <title>The genome sequence of Trypanosoma brucei gambiense, causative agent of chronic human african trypanosomiasis.</title>
        <authorList>
            <person name="Jackson A.P."/>
            <person name="Sanders M."/>
            <person name="Berry A."/>
            <person name="McQuillan J."/>
            <person name="Aslett M.A."/>
            <person name="Quail M.A."/>
            <person name="Chukualim B."/>
            <person name="Capewell P."/>
            <person name="MacLeod A."/>
            <person name="Melville S.E."/>
            <person name="Gibson W."/>
            <person name="Barry J.D."/>
            <person name="Berriman M."/>
            <person name="Hertz-Fowler C."/>
        </authorList>
    </citation>
    <scope>NUCLEOTIDE SEQUENCE [LARGE SCALE GENOMIC DNA]</scope>
    <source>
        <strain evidence="5">MHOM/CI/86/DAL972</strain>
    </source>
</reference>
<evidence type="ECO:0000256" key="1">
    <source>
        <dbReference type="PROSITE-ProRule" id="PRU00176"/>
    </source>
</evidence>
<dbReference type="VEuPathDB" id="TriTrypDB:Tbg972.10.9150"/>
<keyword evidence="2" id="KW-0732">Signal</keyword>
<dbReference type="PROSITE" id="PS50102">
    <property type="entry name" value="RRM"/>
    <property type="match status" value="1"/>
</dbReference>
<dbReference type="SUPFAM" id="SSF54928">
    <property type="entry name" value="RNA-binding domain, RBD"/>
    <property type="match status" value="1"/>
</dbReference>
<dbReference type="Proteomes" id="UP000002316">
    <property type="component" value="Chromosome 10"/>
</dbReference>
<dbReference type="OrthoDB" id="275748at2759"/>
<organism evidence="4 5">
    <name type="scientific">Trypanosoma brucei gambiense (strain MHOM/CI/86/DAL972)</name>
    <dbReference type="NCBI Taxonomy" id="679716"/>
    <lineage>
        <taxon>Eukaryota</taxon>
        <taxon>Discoba</taxon>
        <taxon>Euglenozoa</taxon>
        <taxon>Kinetoplastea</taxon>
        <taxon>Metakinetoplastina</taxon>
        <taxon>Trypanosomatida</taxon>
        <taxon>Trypanosomatidae</taxon>
        <taxon>Trypanosoma</taxon>
    </lineage>
</organism>
<feature type="domain" description="RRM" evidence="3">
    <location>
        <begin position="38"/>
        <end position="115"/>
    </location>
</feature>
<protein>
    <submittedName>
        <fullName evidence="4">RNA-binding protein, putative</fullName>
    </submittedName>
</protein>
<evidence type="ECO:0000313" key="4">
    <source>
        <dbReference type="EMBL" id="CBH15824.1"/>
    </source>
</evidence>
<gene>
    <name evidence="4" type="ORF">TbgDal_X9150</name>
</gene>
<evidence type="ECO:0000256" key="2">
    <source>
        <dbReference type="SAM" id="SignalP"/>
    </source>
</evidence>
<dbReference type="FunFam" id="3.30.70.330:FF:001023">
    <property type="entry name" value="Pre-mRNA branch site protein p14, putative"/>
    <property type="match status" value="1"/>
</dbReference>
<accession>D0A3I0</accession>
<evidence type="ECO:0000259" key="3">
    <source>
        <dbReference type="PROSITE" id="PS50102"/>
    </source>
</evidence>
<dbReference type="Pfam" id="PF00076">
    <property type="entry name" value="RRM_1"/>
    <property type="match status" value="1"/>
</dbReference>